<dbReference type="InterPro" id="IPR043504">
    <property type="entry name" value="Peptidase_S1_PA_chymotrypsin"/>
</dbReference>
<keyword evidence="1" id="KW-0645">Protease</keyword>
<evidence type="ECO:0000256" key="4">
    <source>
        <dbReference type="ARBA" id="ARBA00023157"/>
    </source>
</evidence>
<keyword evidence="2" id="KW-0378">Hydrolase</keyword>
<dbReference type="PANTHER" id="PTHR24264:SF54">
    <property type="entry name" value="PEPTIDASE S1 DOMAIN-CONTAINING PROTEIN"/>
    <property type="match status" value="1"/>
</dbReference>
<dbReference type="Gene3D" id="2.40.10.10">
    <property type="entry name" value="Trypsin-like serine proteases"/>
    <property type="match status" value="1"/>
</dbReference>
<gene>
    <name evidence="7" type="ORF">P5673_017917</name>
</gene>
<dbReference type="PROSITE" id="PS00135">
    <property type="entry name" value="TRYPSIN_SER"/>
    <property type="match status" value="1"/>
</dbReference>
<evidence type="ECO:0000259" key="6">
    <source>
        <dbReference type="PROSITE" id="PS50240"/>
    </source>
</evidence>
<comment type="similarity">
    <text evidence="5">Belongs to the peptidase S1 family. CLIP subfamily.</text>
</comment>
<keyword evidence="8" id="KW-1185">Reference proteome</keyword>
<dbReference type="CDD" id="cd00190">
    <property type="entry name" value="Tryp_SPc"/>
    <property type="match status" value="1"/>
</dbReference>
<organism evidence="7 8">
    <name type="scientific">Acropora cervicornis</name>
    <name type="common">Staghorn coral</name>
    <dbReference type="NCBI Taxonomy" id="6130"/>
    <lineage>
        <taxon>Eukaryota</taxon>
        <taxon>Metazoa</taxon>
        <taxon>Cnidaria</taxon>
        <taxon>Anthozoa</taxon>
        <taxon>Hexacorallia</taxon>
        <taxon>Scleractinia</taxon>
        <taxon>Astrocoeniina</taxon>
        <taxon>Acroporidae</taxon>
        <taxon>Acropora</taxon>
    </lineage>
</organism>
<dbReference type="GO" id="GO:0004252">
    <property type="term" value="F:serine-type endopeptidase activity"/>
    <property type="evidence" value="ECO:0007669"/>
    <property type="project" value="InterPro"/>
</dbReference>
<evidence type="ECO:0000313" key="8">
    <source>
        <dbReference type="Proteomes" id="UP001249851"/>
    </source>
</evidence>
<name>A0AAD9V2X1_ACRCE</name>
<evidence type="ECO:0000313" key="7">
    <source>
        <dbReference type="EMBL" id="KAK2559309.1"/>
    </source>
</evidence>
<evidence type="ECO:0000256" key="2">
    <source>
        <dbReference type="ARBA" id="ARBA00022801"/>
    </source>
</evidence>
<dbReference type="InterPro" id="IPR009003">
    <property type="entry name" value="Peptidase_S1_PA"/>
</dbReference>
<evidence type="ECO:0000256" key="5">
    <source>
        <dbReference type="ARBA" id="ARBA00024195"/>
    </source>
</evidence>
<dbReference type="PANTHER" id="PTHR24264">
    <property type="entry name" value="TRYPSIN-RELATED"/>
    <property type="match status" value="1"/>
</dbReference>
<dbReference type="InterPro" id="IPR033116">
    <property type="entry name" value="TRYPSIN_SER"/>
</dbReference>
<keyword evidence="3" id="KW-0720">Serine protease</keyword>
<comment type="caution">
    <text evidence="7">The sequence shown here is derived from an EMBL/GenBank/DDBJ whole genome shotgun (WGS) entry which is preliminary data.</text>
</comment>
<proteinExistence type="inferred from homology"/>
<dbReference type="SMART" id="SM00020">
    <property type="entry name" value="Tryp_SPc"/>
    <property type="match status" value="1"/>
</dbReference>
<dbReference type="AlphaFoldDB" id="A0AAD9V2X1"/>
<dbReference type="EMBL" id="JARQWQ010000040">
    <property type="protein sequence ID" value="KAK2559309.1"/>
    <property type="molecule type" value="Genomic_DNA"/>
</dbReference>
<dbReference type="PROSITE" id="PS50240">
    <property type="entry name" value="TRYPSIN_DOM"/>
    <property type="match status" value="1"/>
</dbReference>
<dbReference type="FunFam" id="2.40.10.10:FF:000002">
    <property type="entry name" value="Transmembrane protease serine"/>
    <property type="match status" value="1"/>
</dbReference>
<dbReference type="GO" id="GO:0006508">
    <property type="term" value="P:proteolysis"/>
    <property type="evidence" value="ECO:0007669"/>
    <property type="project" value="UniProtKB-KW"/>
</dbReference>
<dbReference type="Proteomes" id="UP001249851">
    <property type="component" value="Unassembled WGS sequence"/>
</dbReference>
<dbReference type="InterPro" id="IPR001254">
    <property type="entry name" value="Trypsin_dom"/>
</dbReference>
<feature type="domain" description="Peptidase S1" evidence="6">
    <location>
        <begin position="1"/>
        <end position="156"/>
    </location>
</feature>
<accession>A0AAD9V2X1</accession>
<evidence type="ECO:0000256" key="3">
    <source>
        <dbReference type="ARBA" id="ARBA00022825"/>
    </source>
</evidence>
<dbReference type="Pfam" id="PF00089">
    <property type="entry name" value="Trypsin"/>
    <property type="match status" value="1"/>
</dbReference>
<dbReference type="GO" id="GO:0005615">
    <property type="term" value="C:extracellular space"/>
    <property type="evidence" value="ECO:0007669"/>
    <property type="project" value="TreeGrafter"/>
</dbReference>
<protein>
    <submittedName>
        <fullName evidence="7">Anionic trypsin</fullName>
    </submittedName>
</protein>
<reference evidence="7" key="2">
    <citation type="journal article" date="2023" name="Science">
        <title>Genomic signatures of disease resistance in endangered staghorn corals.</title>
        <authorList>
            <person name="Vollmer S.V."/>
            <person name="Selwyn J.D."/>
            <person name="Despard B.A."/>
            <person name="Roesel C.L."/>
        </authorList>
    </citation>
    <scope>NUCLEOTIDE SEQUENCE</scope>
    <source>
        <strain evidence="7">K2</strain>
    </source>
</reference>
<keyword evidence="4" id="KW-1015">Disulfide bond</keyword>
<reference evidence="7" key="1">
    <citation type="journal article" date="2023" name="G3 (Bethesda)">
        <title>Whole genome assembly and annotation of the endangered Caribbean coral Acropora cervicornis.</title>
        <authorList>
            <person name="Selwyn J.D."/>
            <person name="Vollmer S.V."/>
        </authorList>
    </citation>
    <scope>NUCLEOTIDE SEQUENCE</scope>
    <source>
        <strain evidence="7">K2</strain>
    </source>
</reference>
<dbReference type="SUPFAM" id="SSF50494">
    <property type="entry name" value="Trypsin-like serine proteases"/>
    <property type="match status" value="1"/>
</dbReference>
<sequence length="165" mass="17887">MPLRWLGNVVTEDGEDAYVVDVWCLLDRNVALACLPQNVAAPGDNTKCWITGWGRLSSGGGTPDKLQQASVPIAGRDRCDKAYPRRIHDSMICAGLDQGGIDSCQGDSGGPMVCKNGGRYYLQGVTSWGYGCASPGKFGVYAKVKFLLSWINDEMRNNLLTTAYM</sequence>
<evidence type="ECO:0000256" key="1">
    <source>
        <dbReference type="ARBA" id="ARBA00022670"/>
    </source>
</evidence>
<dbReference type="InterPro" id="IPR050127">
    <property type="entry name" value="Serine_Proteases_S1"/>
</dbReference>